<dbReference type="Proteomes" id="UP001177260">
    <property type="component" value="Unassembled WGS sequence"/>
</dbReference>
<sequence length="498" mass="57723">MQTLLNLQSLQLWGPRYNDVTISLEIDPISEEMNRFVIFVRHPAAAFLRIGSRSDYARHYRSTVGKRQDLYLEVAAKLACVEIKKNFYQNMEALNRIQIRDPSVYNLRQIRQLRDEARQQLRAAEPKMAEEIESTMSEMRQEYMGLCNEVDLGLGHDARHTALKGDPDVEDKRRQLLFRDKLKTFNEAKRRLHLDPFEGGDISSPSIATECWDGVDNWDELPDAIVRWIRSQKGLQIDDKPISSMSSLIDAYLFLRCPGDYKHRSPIEIMLTVGTKYLLTAMKPRNNISDLIVVGLPSVMPRKCSRCKRRVLNDEFPMYTRESPQHYVSINREFGCKGPGCESRVDLIPADARQKWRRNTRETLENIRKADWEEYFLLGAGDETPEDGGPIEVECPKCAAKWLDESPRWTTHNPPRYVPRERKCIACGKASRSKPVDKEFLTIATAALSKLWTKFMGNGVDLRDYPRCPEIYWSNAYHVTKKEQLEEAEEKRKAGQRF</sequence>
<accession>A0ACC3BB61</accession>
<organism evidence="1 2">
    <name type="scientific">Aspergillus melleus</name>
    <dbReference type="NCBI Taxonomy" id="138277"/>
    <lineage>
        <taxon>Eukaryota</taxon>
        <taxon>Fungi</taxon>
        <taxon>Dikarya</taxon>
        <taxon>Ascomycota</taxon>
        <taxon>Pezizomycotina</taxon>
        <taxon>Eurotiomycetes</taxon>
        <taxon>Eurotiomycetidae</taxon>
        <taxon>Eurotiales</taxon>
        <taxon>Aspergillaceae</taxon>
        <taxon>Aspergillus</taxon>
        <taxon>Aspergillus subgen. Circumdati</taxon>
    </lineage>
</organism>
<gene>
    <name evidence="1" type="ORF">N8T08_000260</name>
</gene>
<evidence type="ECO:0000313" key="2">
    <source>
        <dbReference type="Proteomes" id="UP001177260"/>
    </source>
</evidence>
<name>A0ACC3BB61_9EURO</name>
<keyword evidence="2" id="KW-1185">Reference proteome</keyword>
<proteinExistence type="predicted"/>
<evidence type="ECO:0000313" key="1">
    <source>
        <dbReference type="EMBL" id="KAK1147749.1"/>
    </source>
</evidence>
<comment type="caution">
    <text evidence="1">The sequence shown here is derived from an EMBL/GenBank/DDBJ whole genome shotgun (WGS) entry which is preliminary data.</text>
</comment>
<protein>
    <submittedName>
        <fullName evidence="1">Uncharacterized protein</fullName>
    </submittedName>
</protein>
<reference evidence="1 2" key="1">
    <citation type="journal article" date="2023" name="ACS Omega">
        <title>Identification of the Neoaspergillic Acid Biosynthesis Gene Cluster by Establishing an In Vitro CRISPR-Ribonucleoprotein Genetic System in Aspergillus melleus.</title>
        <authorList>
            <person name="Yuan B."/>
            <person name="Grau M.F."/>
            <person name="Murata R.M."/>
            <person name="Torok T."/>
            <person name="Venkateswaran K."/>
            <person name="Stajich J.E."/>
            <person name="Wang C.C.C."/>
        </authorList>
    </citation>
    <scope>NUCLEOTIDE SEQUENCE [LARGE SCALE GENOMIC DNA]</scope>
    <source>
        <strain evidence="1 2">IMV 1140</strain>
    </source>
</reference>
<dbReference type="EMBL" id="JAOPJF010000010">
    <property type="protein sequence ID" value="KAK1147749.1"/>
    <property type="molecule type" value="Genomic_DNA"/>
</dbReference>